<dbReference type="GeneID" id="115634718"/>
<dbReference type="Proteomes" id="UP000504634">
    <property type="component" value="Unplaced"/>
</dbReference>
<name>A0A6J2UMJ3_DROLE</name>
<reference evidence="2" key="1">
    <citation type="submission" date="2025-08" db="UniProtKB">
        <authorList>
            <consortium name="RefSeq"/>
        </authorList>
    </citation>
    <scope>IDENTIFICATION</scope>
    <source>
        <strain evidence="2">11010-0011.00</strain>
        <tissue evidence="2">Whole body</tissue>
    </source>
</reference>
<evidence type="ECO:0000313" key="1">
    <source>
        <dbReference type="Proteomes" id="UP000504634"/>
    </source>
</evidence>
<sequence length="85" mass="9692">MIPETDNNTTANICWDNATIGCNESRCGQSETAAEVYRRIVDRLQMYPSRNSLDNAQSHASKLDEDQLRRIWIASFTGSSLFYRS</sequence>
<dbReference type="AlphaFoldDB" id="A0A6J2UMJ3"/>
<dbReference type="OrthoDB" id="7859821at2759"/>
<keyword evidence="1" id="KW-1185">Reference proteome</keyword>
<proteinExistence type="predicted"/>
<dbReference type="RefSeq" id="XP_030388462.1">
    <property type="nucleotide sequence ID" value="XM_030532602.1"/>
</dbReference>
<gene>
    <name evidence="2" type="primary">LOC115634718</name>
</gene>
<evidence type="ECO:0000313" key="2">
    <source>
        <dbReference type="RefSeq" id="XP_030388462.1"/>
    </source>
</evidence>
<accession>A0A6J2UMJ3</accession>
<dbReference type="CTD" id="117331"/>
<organism evidence="1 2">
    <name type="scientific">Drosophila lebanonensis</name>
    <name type="common">Fruit fly</name>
    <name type="synonym">Scaptodrosophila lebanonensis</name>
    <dbReference type="NCBI Taxonomy" id="7225"/>
    <lineage>
        <taxon>Eukaryota</taxon>
        <taxon>Metazoa</taxon>
        <taxon>Ecdysozoa</taxon>
        <taxon>Arthropoda</taxon>
        <taxon>Hexapoda</taxon>
        <taxon>Insecta</taxon>
        <taxon>Pterygota</taxon>
        <taxon>Neoptera</taxon>
        <taxon>Endopterygota</taxon>
        <taxon>Diptera</taxon>
        <taxon>Brachycera</taxon>
        <taxon>Muscomorpha</taxon>
        <taxon>Ephydroidea</taxon>
        <taxon>Drosophilidae</taxon>
        <taxon>Scaptodrosophila</taxon>
    </lineage>
</organism>
<protein>
    <submittedName>
        <fullName evidence="2">Ventrally expressed gene D protein</fullName>
    </submittedName>
</protein>